<evidence type="ECO:0000313" key="1">
    <source>
        <dbReference type="EMBL" id="KAF1746856.1"/>
    </source>
</evidence>
<sequence length="223" mass="24417">MTRFIGVAVGTLGSSEASSSATRDCNAGWLNIMDSAVSSFGTGGVESTGTNSGISRSPLGVSTDVLSGGPVSGHTEHGLPIIVSTNWVFVLSWIWEKWDTVNKPYTRISIKENSSLGVSKSCGSAVILAIPPASPVTDPSSFSIGILYTANLTKSNDLNRNQNRGLTSQHQHLTDLCRRMQHRPLPPSIMRESQQTVSIIRRYESKKDYDEEDEELVYWYYEN</sequence>
<evidence type="ECO:0000313" key="2">
    <source>
        <dbReference type="Proteomes" id="UP000483820"/>
    </source>
</evidence>
<accession>A0A6A5FW82</accession>
<protein>
    <submittedName>
        <fullName evidence="1">Uncharacterized protein</fullName>
    </submittedName>
</protein>
<comment type="caution">
    <text evidence="1">The sequence shown here is derived from an EMBL/GenBank/DDBJ whole genome shotgun (WGS) entry which is preliminary data.</text>
</comment>
<organism evidence="1 2">
    <name type="scientific">Caenorhabditis remanei</name>
    <name type="common">Caenorhabditis vulgaris</name>
    <dbReference type="NCBI Taxonomy" id="31234"/>
    <lineage>
        <taxon>Eukaryota</taxon>
        <taxon>Metazoa</taxon>
        <taxon>Ecdysozoa</taxon>
        <taxon>Nematoda</taxon>
        <taxon>Chromadorea</taxon>
        <taxon>Rhabditida</taxon>
        <taxon>Rhabditina</taxon>
        <taxon>Rhabditomorpha</taxon>
        <taxon>Rhabditoidea</taxon>
        <taxon>Rhabditidae</taxon>
        <taxon>Peloderinae</taxon>
        <taxon>Caenorhabditis</taxon>
    </lineage>
</organism>
<dbReference type="AlphaFoldDB" id="A0A6A5FW82"/>
<dbReference type="KEGG" id="crq:GCK72_023314"/>
<proteinExistence type="predicted"/>
<dbReference type="EMBL" id="WUAV01000006">
    <property type="protein sequence ID" value="KAF1746856.1"/>
    <property type="molecule type" value="Genomic_DNA"/>
</dbReference>
<dbReference type="GeneID" id="78777663"/>
<dbReference type="RefSeq" id="XP_053578905.1">
    <property type="nucleotide sequence ID" value="XM_053735339.1"/>
</dbReference>
<dbReference type="Proteomes" id="UP000483820">
    <property type="component" value="Chromosome X"/>
</dbReference>
<dbReference type="CTD" id="78777663"/>
<reference evidence="1 2" key="1">
    <citation type="submission" date="2019-12" db="EMBL/GenBank/DDBJ databases">
        <title>Chromosome-level assembly of the Caenorhabditis remanei genome.</title>
        <authorList>
            <person name="Teterina A.A."/>
            <person name="Willis J.H."/>
            <person name="Phillips P.C."/>
        </authorList>
    </citation>
    <scope>NUCLEOTIDE SEQUENCE [LARGE SCALE GENOMIC DNA]</scope>
    <source>
        <strain evidence="1 2">PX506</strain>
        <tissue evidence="1">Whole organism</tissue>
    </source>
</reference>
<name>A0A6A5FW82_CAERE</name>
<gene>
    <name evidence="1" type="ORF">GCK72_023314</name>
</gene>